<protein>
    <recommendedName>
        <fullName evidence="4">Secreted protein</fullName>
    </recommendedName>
</protein>
<proteinExistence type="predicted"/>
<evidence type="ECO:0000256" key="1">
    <source>
        <dbReference type="SAM" id="SignalP"/>
    </source>
</evidence>
<evidence type="ECO:0008006" key="4">
    <source>
        <dbReference type="Google" id="ProtNLM"/>
    </source>
</evidence>
<feature type="signal peptide" evidence="1">
    <location>
        <begin position="1"/>
        <end position="19"/>
    </location>
</feature>
<organism evidence="2 3">
    <name type="scientific">Jimgerdemannia flammicorona</name>
    <dbReference type="NCBI Taxonomy" id="994334"/>
    <lineage>
        <taxon>Eukaryota</taxon>
        <taxon>Fungi</taxon>
        <taxon>Fungi incertae sedis</taxon>
        <taxon>Mucoromycota</taxon>
        <taxon>Mucoromycotina</taxon>
        <taxon>Endogonomycetes</taxon>
        <taxon>Endogonales</taxon>
        <taxon>Endogonaceae</taxon>
        <taxon>Jimgerdemannia</taxon>
    </lineage>
</organism>
<keyword evidence="1" id="KW-0732">Signal</keyword>
<evidence type="ECO:0000313" key="2">
    <source>
        <dbReference type="EMBL" id="RUS25517.1"/>
    </source>
</evidence>
<feature type="chain" id="PRO_5019448451" description="Secreted protein" evidence="1">
    <location>
        <begin position="20"/>
        <end position="111"/>
    </location>
</feature>
<dbReference type="Proteomes" id="UP000274822">
    <property type="component" value="Unassembled WGS sequence"/>
</dbReference>
<sequence length="111" mass="12618">MRMGGLVVVFTRMWASTPASSGNQPCEILCAPTLNTRTLRTQGIDIKKHHVKNKNRQAPKSQDVYLRLLVKWLRMKYFLTELELEVEVAGLIGRTVTGEDESLEGNEMRNT</sequence>
<comment type="caution">
    <text evidence="2">The sequence shown here is derived from an EMBL/GenBank/DDBJ whole genome shotgun (WGS) entry which is preliminary data.</text>
</comment>
<evidence type="ECO:0000313" key="3">
    <source>
        <dbReference type="Proteomes" id="UP000274822"/>
    </source>
</evidence>
<keyword evidence="3" id="KW-1185">Reference proteome</keyword>
<accession>A0A433Q6W5</accession>
<gene>
    <name evidence="2" type="ORF">BC938DRAFT_472040</name>
</gene>
<name>A0A433Q6W5_9FUNG</name>
<dbReference type="EMBL" id="RBNJ01012759">
    <property type="protein sequence ID" value="RUS25517.1"/>
    <property type="molecule type" value="Genomic_DNA"/>
</dbReference>
<dbReference type="AlphaFoldDB" id="A0A433Q6W5"/>
<reference evidence="2 3" key="1">
    <citation type="journal article" date="2018" name="New Phytol.">
        <title>Phylogenomics of Endogonaceae and evolution of mycorrhizas within Mucoromycota.</title>
        <authorList>
            <person name="Chang Y."/>
            <person name="Desiro A."/>
            <person name="Na H."/>
            <person name="Sandor L."/>
            <person name="Lipzen A."/>
            <person name="Clum A."/>
            <person name="Barry K."/>
            <person name="Grigoriev I.V."/>
            <person name="Martin F.M."/>
            <person name="Stajich J.E."/>
            <person name="Smith M.E."/>
            <person name="Bonito G."/>
            <person name="Spatafora J.W."/>
        </authorList>
    </citation>
    <scope>NUCLEOTIDE SEQUENCE [LARGE SCALE GENOMIC DNA]</scope>
    <source>
        <strain evidence="2 3">AD002</strain>
    </source>
</reference>
<dbReference type="Gene3D" id="3.100.10.10">
    <property type="match status" value="1"/>
</dbReference>